<reference evidence="4 5" key="1">
    <citation type="journal article" date="2013" name="Genome Biol. Evol.">
        <title>Genome evolution and phylogenomic analysis of candidatus kinetoplastibacterium, the betaproteobacterial endosymbionts of strigomonas and angomonas.</title>
        <authorList>
            <person name="Alves J.M."/>
            <person name="Serrano M.G."/>
            <person name="Maia da Silva F."/>
            <person name="Voegtly L.J."/>
            <person name="Matveyev A.V."/>
            <person name="Teixeira M.M."/>
            <person name="Camargo E.P."/>
            <person name="Buck G.A."/>
        </authorList>
    </citation>
    <scope>NUCLEOTIDE SEQUENCE [LARGE SCALE GENOMIC DNA]</scope>
    <source>
        <strain evidence="4 5">TCC036E</strain>
    </source>
</reference>
<evidence type="ECO:0000259" key="3">
    <source>
        <dbReference type="PROSITE" id="PS51462"/>
    </source>
</evidence>
<proteinExistence type="predicted"/>
<dbReference type="KEGG" id="kct:CDEE_0251"/>
<evidence type="ECO:0000313" key="4">
    <source>
        <dbReference type="EMBL" id="AGF47339.1"/>
    </source>
</evidence>
<comment type="cofactor">
    <cofactor evidence="1">
        <name>Mg(2+)</name>
        <dbReference type="ChEBI" id="CHEBI:18420"/>
    </cofactor>
</comment>
<gene>
    <name evidence="4" type="ORF">CDEE_0251</name>
</gene>
<dbReference type="InterPro" id="IPR015797">
    <property type="entry name" value="NUDIX_hydrolase-like_dom_sf"/>
</dbReference>
<dbReference type="AlphaFoldDB" id="M1LVQ6"/>
<evidence type="ECO:0000256" key="2">
    <source>
        <dbReference type="ARBA" id="ARBA00022801"/>
    </source>
</evidence>
<keyword evidence="5" id="KW-1185">Reference proteome</keyword>
<dbReference type="PATRIC" id="fig|1208918.3.peg.36"/>
<dbReference type="PROSITE" id="PS51462">
    <property type="entry name" value="NUDIX"/>
    <property type="match status" value="1"/>
</dbReference>
<dbReference type="EMBL" id="CP003804">
    <property type="protein sequence ID" value="AGF47339.1"/>
    <property type="molecule type" value="Genomic_DNA"/>
</dbReference>
<accession>M1LVQ6</accession>
<keyword evidence="2 4" id="KW-0378">Hydrolase</keyword>
<dbReference type="PROSITE" id="PS00893">
    <property type="entry name" value="NUDIX_BOX"/>
    <property type="match status" value="1"/>
</dbReference>
<dbReference type="Proteomes" id="UP000011686">
    <property type="component" value="Chromosome"/>
</dbReference>
<dbReference type="Pfam" id="PF00293">
    <property type="entry name" value="NUDIX"/>
    <property type="match status" value="1"/>
</dbReference>
<dbReference type="InterPro" id="IPR020084">
    <property type="entry name" value="NUDIX_hydrolase_CS"/>
</dbReference>
<organism evidence="4 5">
    <name type="scientific">Candidatus Kinetoplastidibacterium crithidiae TCC036E</name>
    <dbReference type="NCBI Taxonomy" id="1208918"/>
    <lineage>
        <taxon>Bacteria</taxon>
        <taxon>Pseudomonadati</taxon>
        <taxon>Pseudomonadota</taxon>
        <taxon>Betaproteobacteria</taxon>
        <taxon>Candidatus Kinetoplastidibacterium</taxon>
    </lineage>
</organism>
<feature type="domain" description="Nudix hydrolase" evidence="3">
    <location>
        <begin position="124"/>
        <end position="261"/>
    </location>
</feature>
<protein>
    <submittedName>
        <fullName evidence="4">NUDIX-family hydrolase</fullName>
    </submittedName>
</protein>
<evidence type="ECO:0000313" key="5">
    <source>
        <dbReference type="Proteomes" id="UP000011686"/>
    </source>
</evidence>
<dbReference type="SUPFAM" id="SSF55811">
    <property type="entry name" value="Nudix"/>
    <property type="match status" value="1"/>
</dbReference>
<evidence type="ECO:0000256" key="1">
    <source>
        <dbReference type="ARBA" id="ARBA00001946"/>
    </source>
</evidence>
<name>M1LVQ6_9PROT</name>
<dbReference type="eggNOG" id="COG0494">
    <property type="taxonomic scope" value="Bacteria"/>
</dbReference>
<dbReference type="Gene3D" id="3.90.79.10">
    <property type="entry name" value="Nucleoside Triphosphate Pyrophosphohydrolase"/>
    <property type="match status" value="1"/>
</dbReference>
<dbReference type="STRING" id="1208918.CDEE_0251"/>
<dbReference type="InterPro" id="IPR000086">
    <property type="entry name" value="NUDIX_hydrolase_dom"/>
</dbReference>
<dbReference type="GO" id="GO:0016787">
    <property type="term" value="F:hydrolase activity"/>
    <property type="evidence" value="ECO:0007669"/>
    <property type="project" value="UniProtKB-KW"/>
</dbReference>
<sequence>MMNNKNIFITLSKLEHIFQKTKNYLSQQIPNNYIALKIAMKANGYINIELAKKIENQKLGKIIRNCLYIGDSSLKNINSYIDKISILIKKLLNKKWNNELLDITDNNQKTIGYIERSTARALGLKTRVVHLNAWNSNTSIWISKRSNKKAINPGKWDTLVGGLVSYKENINQALKRESLEEANLDISAIRQRSKLQKIIDIYKLTSDGFQTEELFSSSCLLNNMTPSNKDGEIDIIKIHSIEEVIRLIERNDFTEESSLIIIKDLIQKIKMGLNLHQE</sequence>
<dbReference type="HOGENOM" id="CLU_048013_1_2_4"/>